<evidence type="ECO:0000256" key="4">
    <source>
        <dbReference type="RuleBase" id="RU000363"/>
    </source>
</evidence>
<comment type="similarity">
    <text evidence="1 4">Belongs to the short-chain dehydrogenases/reductases (SDR) family.</text>
</comment>
<dbReference type="PANTHER" id="PTHR43391">
    <property type="entry name" value="RETINOL DEHYDROGENASE-RELATED"/>
    <property type="match status" value="1"/>
</dbReference>
<organism evidence="6 7">
    <name type="scientific">Paeniglutamicibacter psychrophenolicus</name>
    <dbReference type="NCBI Taxonomy" id="257454"/>
    <lineage>
        <taxon>Bacteria</taxon>
        <taxon>Bacillati</taxon>
        <taxon>Actinomycetota</taxon>
        <taxon>Actinomycetes</taxon>
        <taxon>Micrococcales</taxon>
        <taxon>Micrococcaceae</taxon>
        <taxon>Paeniglutamicibacter</taxon>
    </lineage>
</organism>
<dbReference type="Proteomes" id="UP000766570">
    <property type="component" value="Unassembled WGS sequence"/>
</dbReference>
<reference evidence="6 7" key="1">
    <citation type="submission" date="2021-03" db="EMBL/GenBank/DDBJ databases">
        <title>Sequencing the genomes of 1000 actinobacteria strains.</title>
        <authorList>
            <person name="Klenk H.-P."/>
        </authorList>
    </citation>
    <scope>NUCLEOTIDE SEQUENCE [LARGE SCALE GENOMIC DNA]</scope>
    <source>
        <strain evidence="6 7">DSM 15454</strain>
    </source>
</reference>
<dbReference type="Gene3D" id="3.40.50.720">
    <property type="entry name" value="NAD(P)-binding Rossmann-like Domain"/>
    <property type="match status" value="1"/>
</dbReference>
<dbReference type="InterPro" id="IPR057326">
    <property type="entry name" value="KR_dom"/>
</dbReference>
<dbReference type="InterPro" id="IPR002347">
    <property type="entry name" value="SDR_fam"/>
</dbReference>
<evidence type="ECO:0000256" key="3">
    <source>
        <dbReference type="ARBA" id="ARBA00023002"/>
    </source>
</evidence>
<dbReference type="Pfam" id="PF00106">
    <property type="entry name" value="adh_short"/>
    <property type="match status" value="1"/>
</dbReference>
<dbReference type="EMBL" id="JAGIOE010000001">
    <property type="protein sequence ID" value="MBP2372665.1"/>
    <property type="molecule type" value="Genomic_DNA"/>
</dbReference>
<evidence type="ECO:0000256" key="1">
    <source>
        <dbReference type="ARBA" id="ARBA00006484"/>
    </source>
</evidence>
<dbReference type="SUPFAM" id="SSF51735">
    <property type="entry name" value="NAD(P)-binding Rossmann-fold domains"/>
    <property type="match status" value="1"/>
</dbReference>
<evidence type="ECO:0000256" key="2">
    <source>
        <dbReference type="ARBA" id="ARBA00022857"/>
    </source>
</evidence>
<evidence type="ECO:0000313" key="6">
    <source>
        <dbReference type="EMBL" id="MBP2372665.1"/>
    </source>
</evidence>
<dbReference type="PRINTS" id="PR00080">
    <property type="entry name" value="SDRFAMILY"/>
</dbReference>
<dbReference type="PANTHER" id="PTHR43391:SF14">
    <property type="entry name" value="DEHYDROGENASE_REDUCTASE SDR FAMILY PROTEIN 7-LIKE"/>
    <property type="match status" value="1"/>
</dbReference>
<keyword evidence="7" id="KW-1185">Reference proteome</keyword>
<proteinExistence type="inferred from homology"/>
<accession>A0ABS4W8Y8</accession>
<feature type="domain" description="Ketoreductase" evidence="5">
    <location>
        <begin position="9"/>
        <end position="188"/>
    </location>
</feature>
<evidence type="ECO:0000259" key="5">
    <source>
        <dbReference type="SMART" id="SM00822"/>
    </source>
</evidence>
<dbReference type="NCBIfam" id="NF005878">
    <property type="entry name" value="PRK07825.1"/>
    <property type="match status" value="1"/>
</dbReference>
<gene>
    <name evidence="6" type="ORF">JOF46_000577</name>
</gene>
<dbReference type="PRINTS" id="PR00081">
    <property type="entry name" value="GDHRDH"/>
</dbReference>
<sequence>MARTQVEGKVVAVTGAARGIGREIARALAEAGAKVSLGDLDHEEVLQAAALLPGALGLGLDVTSTASFREFLEQTELALGPIDVLVNNAGVMWVGPFDEEPEAAIHRQFEVNVHGVMRGVRLAAGPMRRRGSGHILTVASASSKLAPAGEASYAAGKHAVLGYLKAVNSELHGSGVHLSVVMPAVVDTRLAAGTSSGSVALLSPRAVADAVVKTVQKPRFEVTVPSWIGPLYRVVELLPERPRHAVLRAMVPDQIALANPAARERYESTLVRAGNEDKETP</sequence>
<protein>
    <submittedName>
        <fullName evidence="6">NAD(P)-dependent dehydrogenase (Short-subunit alcohol dehydrogenase family)</fullName>
    </submittedName>
</protein>
<name>A0ABS4W8Y8_9MICC</name>
<dbReference type="SMART" id="SM00822">
    <property type="entry name" value="PKS_KR"/>
    <property type="match status" value="1"/>
</dbReference>
<keyword evidence="3" id="KW-0560">Oxidoreductase</keyword>
<dbReference type="CDD" id="cd05233">
    <property type="entry name" value="SDR_c"/>
    <property type="match status" value="1"/>
</dbReference>
<evidence type="ECO:0000313" key="7">
    <source>
        <dbReference type="Proteomes" id="UP000766570"/>
    </source>
</evidence>
<dbReference type="InterPro" id="IPR036291">
    <property type="entry name" value="NAD(P)-bd_dom_sf"/>
</dbReference>
<keyword evidence="2" id="KW-0521">NADP</keyword>
<dbReference type="RefSeq" id="WP_209905950.1">
    <property type="nucleotide sequence ID" value="NZ_BAAAMI010000019.1"/>
</dbReference>
<comment type="caution">
    <text evidence="6">The sequence shown here is derived from an EMBL/GenBank/DDBJ whole genome shotgun (WGS) entry which is preliminary data.</text>
</comment>